<protein>
    <submittedName>
        <fullName evidence="2">Uncharacterized protein</fullName>
    </submittedName>
</protein>
<organism evidence="2 3">
    <name type="scientific">Amaricoccus macauensis</name>
    <dbReference type="NCBI Taxonomy" id="57001"/>
    <lineage>
        <taxon>Bacteria</taxon>
        <taxon>Pseudomonadati</taxon>
        <taxon>Pseudomonadota</taxon>
        <taxon>Alphaproteobacteria</taxon>
        <taxon>Rhodobacterales</taxon>
        <taxon>Paracoccaceae</taxon>
        <taxon>Amaricoccus</taxon>
    </lineage>
</organism>
<evidence type="ECO:0000256" key="1">
    <source>
        <dbReference type="SAM" id="MobiDB-lite"/>
    </source>
</evidence>
<reference evidence="2 3" key="1">
    <citation type="submission" date="2020-08" db="EMBL/GenBank/DDBJ databases">
        <title>Genomic Encyclopedia of Type Strains, Phase IV (KMG-IV): sequencing the most valuable type-strain genomes for metagenomic binning, comparative biology and taxonomic classification.</title>
        <authorList>
            <person name="Goeker M."/>
        </authorList>
    </citation>
    <scope>NUCLEOTIDE SEQUENCE [LARGE SCALE GENOMIC DNA]</scope>
    <source>
        <strain evidence="2 3">DSM 101730</strain>
    </source>
</reference>
<gene>
    <name evidence="2" type="ORF">HNP73_002777</name>
</gene>
<evidence type="ECO:0000313" key="2">
    <source>
        <dbReference type="EMBL" id="MBB5222841.1"/>
    </source>
</evidence>
<name>A0A840SUM0_9RHOB</name>
<dbReference type="RefSeq" id="WP_184150382.1">
    <property type="nucleotide sequence ID" value="NZ_JACHFM010000002.1"/>
</dbReference>
<dbReference type="Proteomes" id="UP000549457">
    <property type="component" value="Unassembled WGS sequence"/>
</dbReference>
<evidence type="ECO:0000313" key="3">
    <source>
        <dbReference type="Proteomes" id="UP000549457"/>
    </source>
</evidence>
<dbReference type="EMBL" id="JACHFM010000002">
    <property type="protein sequence ID" value="MBB5222841.1"/>
    <property type="molecule type" value="Genomic_DNA"/>
</dbReference>
<dbReference type="PROSITE" id="PS51257">
    <property type="entry name" value="PROKAR_LIPOPROTEIN"/>
    <property type="match status" value="1"/>
</dbReference>
<feature type="region of interest" description="Disordered" evidence="1">
    <location>
        <begin position="32"/>
        <end position="54"/>
    </location>
</feature>
<sequence length="148" mass="15562">MGRQEDMSPGWPGAARVARVVAIIAAVALSACGRPGEPDPRQGDGGLELSFEDNPAPSVFQLEGEAVRDTPDGAAGLWAAVSGLDRPERAEAVNVGTRKRVSLALYRARGSGPAIRLSNEAADALGVKDQPVNVRITALRRRPVVDTR</sequence>
<comment type="caution">
    <text evidence="2">The sequence shown here is derived from an EMBL/GenBank/DDBJ whole genome shotgun (WGS) entry which is preliminary data.</text>
</comment>
<dbReference type="AlphaFoldDB" id="A0A840SUM0"/>
<keyword evidence="3" id="KW-1185">Reference proteome</keyword>
<accession>A0A840SUM0</accession>
<proteinExistence type="predicted"/>